<organism evidence="1 2">
    <name type="scientific">Pleurodeles waltl</name>
    <name type="common">Iberian ribbed newt</name>
    <dbReference type="NCBI Taxonomy" id="8319"/>
    <lineage>
        <taxon>Eukaryota</taxon>
        <taxon>Metazoa</taxon>
        <taxon>Chordata</taxon>
        <taxon>Craniata</taxon>
        <taxon>Vertebrata</taxon>
        <taxon>Euteleostomi</taxon>
        <taxon>Amphibia</taxon>
        <taxon>Batrachia</taxon>
        <taxon>Caudata</taxon>
        <taxon>Salamandroidea</taxon>
        <taxon>Salamandridae</taxon>
        <taxon>Pleurodelinae</taxon>
        <taxon>Pleurodeles</taxon>
    </lineage>
</organism>
<evidence type="ECO:0000313" key="2">
    <source>
        <dbReference type="Proteomes" id="UP001066276"/>
    </source>
</evidence>
<name>A0AAV7RYD4_PLEWA</name>
<reference evidence="1" key="1">
    <citation type="journal article" date="2022" name="bioRxiv">
        <title>Sequencing and chromosome-scale assembly of the giantPleurodeles waltlgenome.</title>
        <authorList>
            <person name="Brown T."/>
            <person name="Elewa A."/>
            <person name="Iarovenko S."/>
            <person name="Subramanian E."/>
            <person name="Araus A.J."/>
            <person name="Petzold A."/>
            <person name="Susuki M."/>
            <person name="Suzuki K.-i.T."/>
            <person name="Hayashi T."/>
            <person name="Toyoda A."/>
            <person name="Oliveira C."/>
            <person name="Osipova E."/>
            <person name="Leigh N.D."/>
            <person name="Simon A."/>
            <person name="Yun M.H."/>
        </authorList>
    </citation>
    <scope>NUCLEOTIDE SEQUENCE</scope>
    <source>
        <strain evidence="1">20211129_DDA</strain>
        <tissue evidence="1">Liver</tissue>
    </source>
</reference>
<sequence length="150" mass="17085">MVCDSQIATCYLQVAKWGRKFCESQMAHIAFCKSEMGFLHPISDFAQSQIAIRAICDSQNFATSGPWTLGVYSRQSTHCRKRWEDLGRWARKTAEVHLGMASQRGRGAHRNLTPLMARILAVAYPDLDEYLRASQQPQGGEYSGRNYNHW</sequence>
<dbReference type="Proteomes" id="UP001066276">
    <property type="component" value="Chromosome 5"/>
</dbReference>
<comment type="caution">
    <text evidence="1">The sequence shown here is derived from an EMBL/GenBank/DDBJ whole genome shotgun (WGS) entry which is preliminary data.</text>
</comment>
<dbReference type="AlphaFoldDB" id="A0AAV7RYD4"/>
<gene>
    <name evidence="1" type="ORF">NDU88_010043</name>
</gene>
<keyword evidence="2" id="KW-1185">Reference proteome</keyword>
<proteinExistence type="predicted"/>
<protein>
    <submittedName>
        <fullName evidence="1">Uncharacterized protein</fullName>
    </submittedName>
</protein>
<evidence type="ECO:0000313" key="1">
    <source>
        <dbReference type="EMBL" id="KAJ1157329.1"/>
    </source>
</evidence>
<accession>A0AAV7RYD4</accession>
<dbReference type="EMBL" id="JANPWB010000009">
    <property type="protein sequence ID" value="KAJ1157329.1"/>
    <property type="molecule type" value="Genomic_DNA"/>
</dbReference>